<dbReference type="PANTHER" id="PTHR19282:SF273">
    <property type="entry name" value="TETRASPANIN"/>
    <property type="match status" value="1"/>
</dbReference>
<feature type="transmembrane region" description="Helical" evidence="5">
    <location>
        <begin position="132"/>
        <end position="158"/>
    </location>
</feature>
<evidence type="ECO:0000256" key="1">
    <source>
        <dbReference type="ARBA" id="ARBA00004141"/>
    </source>
</evidence>
<protein>
    <submittedName>
        <fullName evidence="6">Uncharacterized protein</fullName>
    </submittedName>
</protein>
<evidence type="ECO:0000313" key="7">
    <source>
        <dbReference type="Proteomes" id="UP000327044"/>
    </source>
</evidence>
<proteinExistence type="predicted"/>
<dbReference type="InParanoid" id="A0A5N4ADP6"/>
<dbReference type="EMBL" id="VVIM01000008">
    <property type="protein sequence ID" value="KAB0795358.1"/>
    <property type="molecule type" value="Genomic_DNA"/>
</dbReference>
<dbReference type="SUPFAM" id="SSF48652">
    <property type="entry name" value="Tetraspanin"/>
    <property type="match status" value="1"/>
</dbReference>
<keyword evidence="2 5" id="KW-0812">Transmembrane</keyword>
<evidence type="ECO:0000256" key="5">
    <source>
        <dbReference type="SAM" id="Phobius"/>
    </source>
</evidence>
<dbReference type="InterPro" id="IPR008952">
    <property type="entry name" value="Tetraspanin_EC2_sf"/>
</dbReference>
<dbReference type="Gene3D" id="1.10.1450.10">
    <property type="entry name" value="Tetraspanin"/>
    <property type="match status" value="1"/>
</dbReference>
<dbReference type="AlphaFoldDB" id="A0A5N4ADP6"/>
<organism evidence="6 7">
    <name type="scientific">Photinus pyralis</name>
    <name type="common">Common eastern firefly</name>
    <name type="synonym">Lampyris pyralis</name>
    <dbReference type="NCBI Taxonomy" id="7054"/>
    <lineage>
        <taxon>Eukaryota</taxon>
        <taxon>Metazoa</taxon>
        <taxon>Ecdysozoa</taxon>
        <taxon>Arthropoda</taxon>
        <taxon>Hexapoda</taxon>
        <taxon>Insecta</taxon>
        <taxon>Pterygota</taxon>
        <taxon>Neoptera</taxon>
        <taxon>Endopterygota</taxon>
        <taxon>Coleoptera</taxon>
        <taxon>Polyphaga</taxon>
        <taxon>Elateriformia</taxon>
        <taxon>Elateroidea</taxon>
        <taxon>Lampyridae</taxon>
        <taxon>Lampyrinae</taxon>
        <taxon>Photinus</taxon>
    </lineage>
</organism>
<dbReference type="Proteomes" id="UP000327044">
    <property type="component" value="Unassembled WGS sequence"/>
</dbReference>
<evidence type="ECO:0000313" key="6">
    <source>
        <dbReference type="EMBL" id="KAB0795358.1"/>
    </source>
</evidence>
<dbReference type="PANTHER" id="PTHR19282">
    <property type="entry name" value="TETRASPANIN"/>
    <property type="match status" value="1"/>
</dbReference>
<reference evidence="6 7" key="1">
    <citation type="journal article" date="2018" name="Elife">
        <title>Firefly genomes illuminate parallel origins of bioluminescence in beetles.</title>
        <authorList>
            <person name="Fallon T.R."/>
            <person name="Lower S.E."/>
            <person name="Chang C.H."/>
            <person name="Bessho-Uehara M."/>
            <person name="Martin G.J."/>
            <person name="Bewick A.J."/>
            <person name="Behringer M."/>
            <person name="Debat H.J."/>
            <person name="Wong I."/>
            <person name="Day J.C."/>
            <person name="Suvorov A."/>
            <person name="Silva C.J."/>
            <person name="Stanger-Hall K.F."/>
            <person name="Hall D.W."/>
            <person name="Schmitz R.J."/>
            <person name="Nelson D.R."/>
            <person name="Lewis S.M."/>
            <person name="Shigenobu S."/>
            <person name="Bybee S.M."/>
            <person name="Larracuente A.M."/>
            <person name="Oba Y."/>
            <person name="Weng J.K."/>
        </authorList>
    </citation>
    <scope>NUCLEOTIDE SEQUENCE [LARGE SCALE GENOMIC DNA]</scope>
    <source>
        <strain evidence="6">1611_PpyrPB1</strain>
        <tissue evidence="6">Whole body</tissue>
    </source>
</reference>
<evidence type="ECO:0000256" key="2">
    <source>
        <dbReference type="ARBA" id="ARBA00022692"/>
    </source>
</evidence>
<dbReference type="Pfam" id="PF00335">
    <property type="entry name" value="Tetraspanin"/>
    <property type="match status" value="1"/>
</dbReference>
<sequence length="165" mass="17917">MYVTVPVGKWEKFALVSQVLKFAICLLIIFIIELAVGIAAAVFKGDFETALRNTLESSMKNYNNNGSAKNSWDTLHTKLKCCGIDKSEDWKSVPLAVPSSCCKDKSKAPVCEYYEKGCLLTLQAKVKDHATVLIGVGIGIAFVQVLGIALSCLLAASIKSERVKN</sequence>
<dbReference type="GO" id="GO:0005886">
    <property type="term" value="C:plasma membrane"/>
    <property type="evidence" value="ECO:0007669"/>
    <property type="project" value="TreeGrafter"/>
</dbReference>
<keyword evidence="3 5" id="KW-1133">Transmembrane helix</keyword>
<dbReference type="CDD" id="cd03127">
    <property type="entry name" value="tetraspanin_LEL"/>
    <property type="match status" value="1"/>
</dbReference>
<dbReference type="PRINTS" id="PR00259">
    <property type="entry name" value="TMFOUR"/>
</dbReference>
<name>A0A5N4ADP6_PHOPY</name>
<dbReference type="InterPro" id="IPR018499">
    <property type="entry name" value="Tetraspanin/Peripherin"/>
</dbReference>
<evidence type="ECO:0000256" key="4">
    <source>
        <dbReference type="ARBA" id="ARBA00023136"/>
    </source>
</evidence>
<feature type="transmembrane region" description="Helical" evidence="5">
    <location>
        <begin position="20"/>
        <end position="43"/>
    </location>
</feature>
<comment type="subcellular location">
    <subcellularLocation>
        <location evidence="1">Membrane</location>
        <topology evidence="1">Multi-pass membrane protein</topology>
    </subcellularLocation>
</comment>
<keyword evidence="7" id="KW-1185">Reference proteome</keyword>
<evidence type="ECO:0000256" key="3">
    <source>
        <dbReference type="ARBA" id="ARBA00022989"/>
    </source>
</evidence>
<gene>
    <name evidence="6" type="ORF">PPYR_12197</name>
</gene>
<comment type="caution">
    <text evidence="6">The sequence shown here is derived from an EMBL/GenBank/DDBJ whole genome shotgun (WGS) entry which is preliminary data.</text>
</comment>
<accession>A0A5N4ADP6</accession>
<keyword evidence="4 5" id="KW-0472">Membrane</keyword>